<reference evidence="2 3" key="1">
    <citation type="journal article" date="2013" name="Curr. Biol.">
        <title>The Genome of the Foraminiferan Reticulomyxa filosa.</title>
        <authorList>
            <person name="Glockner G."/>
            <person name="Hulsmann N."/>
            <person name="Schleicher M."/>
            <person name="Noegel A.A."/>
            <person name="Eichinger L."/>
            <person name="Gallinger C."/>
            <person name="Pawlowski J."/>
            <person name="Sierra R."/>
            <person name="Euteneuer U."/>
            <person name="Pillet L."/>
            <person name="Moustafa A."/>
            <person name="Platzer M."/>
            <person name="Groth M."/>
            <person name="Szafranski K."/>
            <person name="Schliwa M."/>
        </authorList>
    </citation>
    <scope>NUCLEOTIDE SEQUENCE [LARGE SCALE GENOMIC DNA]</scope>
</reference>
<proteinExistence type="predicted"/>
<feature type="compositionally biased region" description="Acidic residues" evidence="1">
    <location>
        <begin position="87"/>
        <end position="100"/>
    </location>
</feature>
<dbReference type="Proteomes" id="UP000023152">
    <property type="component" value="Unassembled WGS sequence"/>
</dbReference>
<dbReference type="CDD" id="cd22852">
    <property type="entry name" value="SMN_C"/>
    <property type="match status" value="1"/>
</dbReference>
<feature type="compositionally biased region" description="Low complexity" evidence="1">
    <location>
        <begin position="128"/>
        <end position="140"/>
    </location>
</feature>
<gene>
    <name evidence="2" type="ORF">RFI_00271</name>
</gene>
<feature type="compositionally biased region" description="Polar residues" evidence="1">
    <location>
        <begin position="141"/>
        <end position="161"/>
    </location>
</feature>
<keyword evidence="3" id="KW-1185">Reference proteome</keyword>
<comment type="caution">
    <text evidence="2">The sequence shown here is derived from an EMBL/GenBank/DDBJ whole genome shotgun (WGS) entry which is preliminary data.</text>
</comment>
<evidence type="ECO:0000313" key="2">
    <source>
        <dbReference type="EMBL" id="ETO36789.1"/>
    </source>
</evidence>
<dbReference type="AlphaFoldDB" id="X6PFE8"/>
<dbReference type="CDD" id="cd22851">
    <property type="entry name" value="SMN_N"/>
    <property type="match status" value="1"/>
</dbReference>
<dbReference type="InterPro" id="IPR047313">
    <property type="entry name" value="SMN_C"/>
</dbReference>
<protein>
    <submittedName>
        <fullName evidence="2">SMN family protein Smn1</fullName>
    </submittedName>
</protein>
<feature type="region of interest" description="Disordered" evidence="1">
    <location>
        <begin position="124"/>
        <end position="164"/>
    </location>
</feature>
<evidence type="ECO:0000256" key="1">
    <source>
        <dbReference type="SAM" id="MobiDB-lite"/>
    </source>
</evidence>
<dbReference type="EMBL" id="ASPP01000288">
    <property type="protein sequence ID" value="ETO36789.1"/>
    <property type="molecule type" value="Genomic_DNA"/>
</dbReference>
<dbReference type="Pfam" id="PF20635">
    <property type="entry name" value="SMN_YG-box"/>
    <property type="match status" value="1"/>
</dbReference>
<accession>X6PFE8</accession>
<name>X6PFE8_RETFI</name>
<feature type="region of interest" description="Disordered" evidence="1">
    <location>
        <begin position="57"/>
        <end position="111"/>
    </location>
</feature>
<evidence type="ECO:0000313" key="3">
    <source>
        <dbReference type="Proteomes" id="UP000023152"/>
    </source>
</evidence>
<feature type="compositionally biased region" description="Basic and acidic residues" evidence="1">
    <location>
        <begin position="65"/>
        <end position="78"/>
    </location>
</feature>
<organism evidence="2 3">
    <name type="scientific">Reticulomyxa filosa</name>
    <dbReference type="NCBI Taxonomy" id="46433"/>
    <lineage>
        <taxon>Eukaryota</taxon>
        <taxon>Sar</taxon>
        <taxon>Rhizaria</taxon>
        <taxon>Retaria</taxon>
        <taxon>Foraminifera</taxon>
        <taxon>Monothalamids</taxon>
        <taxon>Reticulomyxidae</taxon>
        <taxon>Reticulomyxa</taxon>
    </lineage>
</organism>
<sequence>MKNCKCYFKIKSFKKNLLELGADAWDDSELVQAFEESLEDFRKTRKGKQNVIDMAKVPSLINKSALKEKSANEAEAKSKPGNNEQNENGDEDENEAEDEVEKPLEPSFFPETGEHAWQITQKEETNDDNPNNANTTQTQQFSQPEQSWSSNLHQTSHHTNPSPIPNYFNIGLNTLPPPPRLSMSANANALNGYGRDEALTQMLLAWYWSGYYAGYQAGQTYFGSK</sequence>